<dbReference type="Proteomes" id="UP000823388">
    <property type="component" value="Chromosome 5N"/>
</dbReference>
<dbReference type="Gene3D" id="1.10.1670.10">
    <property type="entry name" value="Helix-hairpin-Helix base-excision DNA repair enzymes (C-terminal)"/>
    <property type="match status" value="1"/>
</dbReference>
<evidence type="ECO:0000313" key="3">
    <source>
        <dbReference type="Proteomes" id="UP000823388"/>
    </source>
</evidence>
<dbReference type="AlphaFoldDB" id="A0A8T0RYJ5"/>
<dbReference type="GO" id="GO:0035514">
    <property type="term" value="F:DNA demethylase activity"/>
    <property type="evidence" value="ECO:0007669"/>
    <property type="project" value="InterPro"/>
</dbReference>
<dbReference type="PANTHER" id="PTHR46213:SF12">
    <property type="entry name" value="HHH-GPD DOMAIN-CONTAINING PROTEIN"/>
    <property type="match status" value="1"/>
</dbReference>
<protein>
    <submittedName>
        <fullName evidence="2">Uncharacterized protein</fullName>
    </submittedName>
</protein>
<dbReference type="InterPro" id="IPR011257">
    <property type="entry name" value="DNA_glycosylase"/>
</dbReference>
<dbReference type="PANTHER" id="PTHR46213">
    <property type="entry name" value="TRANSCRIPTIONAL ACTIVATOR DEMETER"/>
    <property type="match status" value="1"/>
</dbReference>
<dbReference type="GO" id="GO:0006281">
    <property type="term" value="P:DNA repair"/>
    <property type="evidence" value="ECO:0007669"/>
    <property type="project" value="InterPro"/>
</dbReference>
<gene>
    <name evidence="2" type="ORF">PVAP13_5NG379381</name>
</gene>
<dbReference type="GO" id="GO:0141166">
    <property type="term" value="P:chromosomal 5-methylcytosine DNA demethylation pathway"/>
    <property type="evidence" value="ECO:0007669"/>
    <property type="project" value="InterPro"/>
</dbReference>
<evidence type="ECO:0000313" key="2">
    <source>
        <dbReference type="EMBL" id="KAG2589676.1"/>
    </source>
</evidence>
<evidence type="ECO:0000256" key="1">
    <source>
        <dbReference type="SAM" id="MobiDB-lite"/>
    </source>
</evidence>
<feature type="region of interest" description="Disordered" evidence="1">
    <location>
        <begin position="120"/>
        <end position="141"/>
    </location>
</feature>
<dbReference type="EMBL" id="CM029046">
    <property type="protein sequence ID" value="KAG2589676.1"/>
    <property type="molecule type" value="Genomic_DNA"/>
</dbReference>
<sequence>MREAWMGATSTPARVSSVAPIGNVSHAAMLEHIQKYLWPRLCRLDQRTLYELHYQIITFGKVFCKISEPNCNSCPLRAECFPFRHLKKSVWLVEFLHQAYINSRNVGQLESNTNYPKHAVSGNHQPIIEEPPSPEPEPENAETKEGVIEDFFCEDPDEIPTFNLNIEDFTQNLKNYMEANLNMLTCQWHWLPLPLKLLPFQLQSSRILLA</sequence>
<name>A0A8T0RYJ5_PANVG</name>
<organism evidence="2 3">
    <name type="scientific">Panicum virgatum</name>
    <name type="common">Blackwell switchgrass</name>
    <dbReference type="NCBI Taxonomy" id="38727"/>
    <lineage>
        <taxon>Eukaryota</taxon>
        <taxon>Viridiplantae</taxon>
        <taxon>Streptophyta</taxon>
        <taxon>Embryophyta</taxon>
        <taxon>Tracheophyta</taxon>
        <taxon>Spermatophyta</taxon>
        <taxon>Magnoliopsida</taxon>
        <taxon>Liliopsida</taxon>
        <taxon>Poales</taxon>
        <taxon>Poaceae</taxon>
        <taxon>PACMAD clade</taxon>
        <taxon>Panicoideae</taxon>
        <taxon>Panicodae</taxon>
        <taxon>Paniceae</taxon>
        <taxon>Panicinae</taxon>
        <taxon>Panicum</taxon>
        <taxon>Panicum sect. Hiantes</taxon>
    </lineage>
</organism>
<dbReference type="InterPro" id="IPR023170">
    <property type="entry name" value="HhH_base_excis_C"/>
</dbReference>
<reference evidence="2" key="1">
    <citation type="submission" date="2020-05" db="EMBL/GenBank/DDBJ databases">
        <title>WGS assembly of Panicum virgatum.</title>
        <authorList>
            <person name="Lovell J.T."/>
            <person name="Jenkins J."/>
            <person name="Shu S."/>
            <person name="Juenger T.E."/>
            <person name="Schmutz J."/>
        </authorList>
    </citation>
    <scope>NUCLEOTIDE SEQUENCE</scope>
    <source>
        <strain evidence="2">AP13</strain>
    </source>
</reference>
<accession>A0A8T0RYJ5</accession>
<dbReference type="SUPFAM" id="SSF48150">
    <property type="entry name" value="DNA-glycosylase"/>
    <property type="match status" value="1"/>
</dbReference>
<dbReference type="GO" id="GO:0019104">
    <property type="term" value="F:DNA N-glycosylase activity"/>
    <property type="evidence" value="ECO:0007669"/>
    <property type="project" value="InterPro"/>
</dbReference>
<comment type="caution">
    <text evidence="2">The sequence shown here is derived from an EMBL/GenBank/DDBJ whole genome shotgun (WGS) entry which is preliminary data.</text>
</comment>
<keyword evidence="3" id="KW-1185">Reference proteome</keyword>
<dbReference type="InterPro" id="IPR044811">
    <property type="entry name" value="DME/ROS1"/>
</dbReference>
<proteinExistence type="predicted"/>